<feature type="domain" description="Attractin/MKLN-like beta-propeller" evidence="3">
    <location>
        <begin position="7"/>
        <end position="177"/>
    </location>
</feature>
<dbReference type="Pfam" id="PF24981">
    <property type="entry name" value="Beta-prop_ATRN-LZTR1"/>
    <property type="match status" value="1"/>
</dbReference>
<protein>
    <submittedName>
        <fullName evidence="5">Muskelin-like</fullName>
    </submittedName>
</protein>
<dbReference type="PANTHER" id="PTHR15526:SF5">
    <property type="entry name" value="MUSKELIN"/>
    <property type="match status" value="1"/>
</dbReference>
<dbReference type="InterPro" id="IPR056737">
    <property type="entry name" value="Beta-prop_ATRN-MKLN-like"/>
</dbReference>
<sequence>MGGPKLVFDHQMAMDIEKQTLYVFGGRVLSKTPSEVERSNEQVFSGLYAYHVPTNMWRKLKDDCPEMRSRIGHSMLLHPKSRLLYVFAGQRAKEYLTDFFTYNLDTGEIILISDGTRKDGAQVPAAGFTQRATLDPELNEIHVLSGLSKDKDKRDNVRNSFWVYDISKGKWSCIYKNETLDQKYWSRMQHVEPVPRFAHQLVYDHIRKVHYLFGGNPGKEGLPKMRLDDFWALQLCRPSKEHLLRRCKYLIRKHRFQEIASSDPISALNFLQTKLAETVDHSDAEETRDFQLLASTLFKDPTEDPDSLGIQDQGVHEHFTSRSKLFDTLVSFFPEEMTQPKGNLVDVITMS</sequence>
<dbReference type="PANTHER" id="PTHR15526">
    <property type="entry name" value="MUSKELIN"/>
    <property type="match status" value="1"/>
</dbReference>
<evidence type="ECO:0000256" key="1">
    <source>
        <dbReference type="ARBA" id="ARBA00022441"/>
    </source>
</evidence>
<dbReference type="Gene3D" id="2.120.10.80">
    <property type="entry name" value="Kelch-type beta propeller"/>
    <property type="match status" value="1"/>
</dbReference>
<dbReference type="GeneID" id="106179652"/>
<evidence type="ECO:0000259" key="3">
    <source>
        <dbReference type="Pfam" id="PF24981"/>
    </source>
</evidence>
<dbReference type="InterPro" id="IPR052456">
    <property type="entry name" value="CTLH_complex_component"/>
</dbReference>
<reference evidence="5" key="1">
    <citation type="submission" date="2025-08" db="UniProtKB">
        <authorList>
            <consortium name="RefSeq"/>
        </authorList>
    </citation>
    <scope>IDENTIFICATION</scope>
    <source>
        <tissue evidence="5">Gonads</tissue>
    </source>
</reference>
<dbReference type="GO" id="GO:0005737">
    <property type="term" value="C:cytoplasm"/>
    <property type="evidence" value="ECO:0007669"/>
    <property type="project" value="TreeGrafter"/>
</dbReference>
<dbReference type="InterPro" id="IPR015915">
    <property type="entry name" value="Kelch-typ_b-propeller"/>
</dbReference>
<accession>A0A1S3K8J8</accession>
<dbReference type="Proteomes" id="UP000085678">
    <property type="component" value="Unplaced"/>
</dbReference>
<dbReference type="RefSeq" id="XP_013418827.1">
    <property type="nucleotide sequence ID" value="XM_013563373.1"/>
</dbReference>
<dbReference type="InParanoid" id="A0A1S3K8J8"/>
<dbReference type="OrthoDB" id="10052615at2759"/>
<dbReference type="AlphaFoldDB" id="A0A1S3K8J8"/>
<keyword evidence="2" id="KW-0677">Repeat</keyword>
<dbReference type="KEGG" id="lak:106179652"/>
<dbReference type="SUPFAM" id="SSF117281">
    <property type="entry name" value="Kelch motif"/>
    <property type="match status" value="1"/>
</dbReference>
<evidence type="ECO:0000256" key="2">
    <source>
        <dbReference type="ARBA" id="ARBA00022737"/>
    </source>
</evidence>
<keyword evidence="4" id="KW-1185">Reference proteome</keyword>
<name>A0A1S3K8J8_LINAN</name>
<dbReference type="STRING" id="7574.A0A1S3K8J8"/>
<keyword evidence="1" id="KW-0880">Kelch repeat</keyword>
<evidence type="ECO:0000313" key="5">
    <source>
        <dbReference type="RefSeq" id="XP_013418827.1"/>
    </source>
</evidence>
<evidence type="ECO:0000313" key="4">
    <source>
        <dbReference type="Proteomes" id="UP000085678"/>
    </source>
</evidence>
<gene>
    <name evidence="5" type="primary">LOC106179652</name>
</gene>
<proteinExistence type="predicted"/>
<organism evidence="4 5">
    <name type="scientific">Lingula anatina</name>
    <name type="common">Brachiopod</name>
    <name type="synonym">Lingula unguis</name>
    <dbReference type="NCBI Taxonomy" id="7574"/>
    <lineage>
        <taxon>Eukaryota</taxon>
        <taxon>Metazoa</taxon>
        <taxon>Spiralia</taxon>
        <taxon>Lophotrochozoa</taxon>
        <taxon>Brachiopoda</taxon>
        <taxon>Linguliformea</taxon>
        <taxon>Lingulata</taxon>
        <taxon>Lingulida</taxon>
        <taxon>Linguloidea</taxon>
        <taxon>Lingulidae</taxon>
        <taxon>Lingula</taxon>
    </lineage>
</organism>